<dbReference type="Proteomes" id="UP000744980">
    <property type="component" value="Unassembled WGS sequence"/>
</dbReference>
<organism evidence="1 2">
    <name type="scientific">Ensifer canadensis</name>
    <dbReference type="NCBI Taxonomy" id="555315"/>
    <lineage>
        <taxon>Bacteria</taxon>
        <taxon>Pseudomonadati</taxon>
        <taxon>Pseudomonadota</taxon>
        <taxon>Alphaproteobacteria</taxon>
        <taxon>Hyphomicrobiales</taxon>
        <taxon>Rhizobiaceae</taxon>
        <taxon>Sinorhizobium/Ensifer group</taxon>
        <taxon>Ensifer</taxon>
    </lineage>
</organism>
<name>A0AAW4FUA9_9HYPH</name>
<dbReference type="AlphaFoldDB" id="A0AAW4FUA9"/>
<gene>
    <name evidence="1" type="ORF">GFB56_30065</name>
</gene>
<protein>
    <submittedName>
        <fullName evidence="1">Uncharacterized protein</fullName>
    </submittedName>
</protein>
<evidence type="ECO:0000313" key="1">
    <source>
        <dbReference type="EMBL" id="MBM3094986.1"/>
    </source>
</evidence>
<reference evidence="1 2" key="1">
    <citation type="submission" date="2020-01" db="EMBL/GenBank/DDBJ databases">
        <title>Draft genome assembly of Ensifer adhaerens T173.</title>
        <authorList>
            <person name="Craig J.E."/>
            <person name="Stinchcombe J.R."/>
        </authorList>
    </citation>
    <scope>NUCLEOTIDE SEQUENCE [LARGE SCALE GENOMIC DNA]</scope>
    <source>
        <strain evidence="1 2">T173</strain>
    </source>
</reference>
<comment type="caution">
    <text evidence="1">The sequence shown here is derived from an EMBL/GenBank/DDBJ whole genome shotgun (WGS) entry which is preliminary data.</text>
</comment>
<keyword evidence="2" id="KW-1185">Reference proteome</keyword>
<proteinExistence type="predicted"/>
<evidence type="ECO:0000313" key="2">
    <source>
        <dbReference type="Proteomes" id="UP000744980"/>
    </source>
</evidence>
<dbReference type="EMBL" id="WXFA01000035">
    <property type="protein sequence ID" value="MBM3094986.1"/>
    <property type="molecule type" value="Genomic_DNA"/>
</dbReference>
<dbReference type="RefSeq" id="WP_203529484.1">
    <property type="nucleotide sequence ID" value="NZ_CP083373.1"/>
</dbReference>
<sequence>MAKDIRSVGEHPLQDLELVSGIASAFCCQQSIANALAGSLIKLRQFFVRWRNFDPAPTFGPRHPSNAIGAVMLTGETLDPFQDTHEDICLVEKNVLRDRPRTAHPALAENRRGSFLQHRGKTEGRVELLVEIFGKPARYNLLISEAARSKLGDRSANPRGFRKKTS</sequence>
<accession>A0AAW4FUA9</accession>